<dbReference type="Gene3D" id="3.40.30.10">
    <property type="entry name" value="Glutaredoxin"/>
    <property type="match status" value="1"/>
</dbReference>
<evidence type="ECO:0000313" key="1">
    <source>
        <dbReference type="EMBL" id="VVM62104.1"/>
    </source>
</evidence>
<reference evidence="1 2" key="1">
    <citation type="submission" date="2019-09" db="EMBL/GenBank/DDBJ databases">
        <authorList>
            <person name="Chandra G."/>
            <person name="Truman W A."/>
        </authorList>
    </citation>
    <scope>NUCLEOTIDE SEQUENCE [LARGE SCALE GENOMIC DNA]</scope>
    <source>
        <strain evidence="1">PS645</strain>
    </source>
</reference>
<sequence length="68" mass="7747">MIDLYTAAPPNGHKVSIVLKEPGMPCTGYALSIYNMEYRHFKTVQPEWPIPNRIDDARVFNAQASLIR</sequence>
<name>A0A5E6R9Y0_PSEFL</name>
<evidence type="ECO:0008006" key="3">
    <source>
        <dbReference type="Google" id="ProtNLM"/>
    </source>
</evidence>
<evidence type="ECO:0000313" key="2">
    <source>
        <dbReference type="Proteomes" id="UP000325607"/>
    </source>
</evidence>
<accession>A0A5E6R9Y0</accession>
<proteinExistence type="predicted"/>
<dbReference type="RefSeq" id="WP_412072131.1">
    <property type="nucleotide sequence ID" value="NZ_CABVGX010000007.1"/>
</dbReference>
<gene>
    <name evidence="1" type="ORF">PS645_01315</name>
</gene>
<dbReference type="Proteomes" id="UP000325607">
    <property type="component" value="Unassembled WGS sequence"/>
</dbReference>
<protein>
    <recommendedName>
        <fullName evidence="3">GST N-terminal domain-containing protein</fullName>
    </recommendedName>
</protein>
<dbReference type="AlphaFoldDB" id="A0A5E6R9Y0"/>
<dbReference type="EMBL" id="CABVGX010000007">
    <property type="protein sequence ID" value="VVM62104.1"/>
    <property type="molecule type" value="Genomic_DNA"/>
</dbReference>
<organism evidence="1 2">
    <name type="scientific">Pseudomonas fluorescens</name>
    <dbReference type="NCBI Taxonomy" id="294"/>
    <lineage>
        <taxon>Bacteria</taxon>
        <taxon>Pseudomonadati</taxon>
        <taxon>Pseudomonadota</taxon>
        <taxon>Gammaproteobacteria</taxon>
        <taxon>Pseudomonadales</taxon>
        <taxon>Pseudomonadaceae</taxon>
        <taxon>Pseudomonas</taxon>
    </lineage>
</organism>